<evidence type="ECO:0000313" key="1">
    <source>
        <dbReference type="EMBL" id="KAK3741973.1"/>
    </source>
</evidence>
<gene>
    <name evidence="1" type="ORF">RRG08_024719</name>
</gene>
<protein>
    <submittedName>
        <fullName evidence="1">Uncharacterized protein</fullName>
    </submittedName>
</protein>
<keyword evidence="2" id="KW-1185">Reference proteome</keyword>
<organism evidence="1 2">
    <name type="scientific">Elysia crispata</name>
    <name type="common">lettuce slug</name>
    <dbReference type="NCBI Taxonomy" id="231223"/>
    <lineage>
        <taxon>Eukaryota</taxon>
        <taxon>Metazoa</taxon>
        <taxon>Spiralia</taxon>
        <taxon>Lophotrochozoa</taxon>
        <taxon>Mollusca</taxon>
        <taxon>Gastropoda</taxon>
        <taxon>Heterobranchia</taxon>
        <taxon>Euthyneura</taxon>
        <taxon>Panpulmonata</taxon>
        <taxon>Sacoglossa</taxon>
        <taxon>Placobranchoidea</taxon>
        <taxon>Plakobranchidae</taxon>
        <taxon>Elysia</taxon>
    </lineage>
</organism>
<accession>A0AAE0YED2</accession>
<proteinExistence type="predicted"/>
<sequence length="97" mass="11259">MTSRLRMILMARQFCNRYGRCGSRHRLETAGELRILPSRRNFLPVFLTPGHQSKLPVLITPRTEPLHCPGTGRRAGWRHQQLQTRLGVRAIWGQFVL</sequence>
<dbReference type="EMBL" id="JAWDGP010006383">
    <property type="protein sequence ID" value="KAK3741973.1"/>
    <property type="molecule type" value="Genomic_DNA"/>
</dbReference>
<reference evidence="1" key="1">
    <citation type="journal article" date="2023" name="G3 (Bethesda)">
        <title>A reference genome for the long-term kleptoplast-retaining sea slug Elysia crispata morphotype clarki.</title>
        <authorList>
            <person name="Eastman K.E."/>
            <person name="Pendleton A.L."/>
            <person name="Shaikh M.A."/>
            <person name="Suttiyut T."/>
            <person name="Ogas R."/>
            <person name="Tomko P."/>
            <person name="Gavelis G."/>
            <person name="Widhalm J.R."/>
            <person name="Wisecaver J.H."/>
        </authorList>
    </citation>
    <scope>NUCLEOTIDE SEQUENCE</scope>
    <source>
        <strain evidence="1">ECLA1</strain>
    </source>
</reference>
<evidence type="ECO:0000313" key="2">
    <source>
        <dbReference type="Proteomes" id="UP001283361"/>
    </source>
</evidence>
<dbReference type="AlphaFoldDB" id="A0AAE0YED2"/>
<comment type="caution">
    <text evidence="1">The sequence shown here is derived from an EMBL/GenBank/DDBJ whole genome shotgun (WGS) entry which is preliminary data.</text>
</comment>
<name>A0AAE0YED2_9GAST</name>
<dbReference type="Proteomes" id="UP001283361">
    <property type="component" value="Unassembled WGS sequence"/>
</dbReference>